<reference evidence="1" key="1">
    <citation type="submission" date="2019-12" db="EMBL/GenBank/DDBJ databases">
        <title>Genome sequencing and annotation of Brassica cretica.</title>
        <authorList>
            <person name="Studholme D.J."/>
            <person name="Sarris P.F."/>
        </authorList>
    </citation>
    <scope>NUCLEOTIDE SEQUENCE</scope>
    <source>
        <strain evidence="1">PFS-001/15</strain>
        <tissue evidence="1">Leaf</tissue>
    </source>
</reference>
<sequence length="260" mass="28659">MVEPEANFGRAGRSDTYLGELVELNQSDIYISELDELSELSDTILDLNELSDTEEGAGLVAGRNGSFSAHRKIHKKFNLGRFYTKFDQAFGDVSEVPFAFSDHIQHPAKMILLDLGRIKWYQSHFGCDRAWLELGRCRVHARSLRSDRAVCVLGRYVATELWLELTTELGLSVVRLPYSSLPVVGSDVCLFPWAIEPHGGSSSSLQVIASSNGTTKPVVPPASPMKDQGMAIPIEDRDRAIPERLGLCGIIVKGLPVSLM</sequence>
<dbReference type="Proteomes" id="UP000712281">
    <property type="component" value="Unassembled WGS sequence"/>
</dbReference>
<evidence type="ECO:0000313" key="2">
    <source>
        <dbReference type="Proteomes" id="UP000712281"/>
    </source>
</evidence>
<evidence type="ECO:0000313" key="1">
    <source>
        <dbReference type="EMBL" id="KAF2578061.1"/>
    </source>
</evidence>
<name>A0A8S9J6Y5_BRACR</name>
<accession>A0A8S9J6Y5</accession>
<gene>
    <name evidence="1" type="ORF">F2Q68_00004813</name>
</gene>
<dbReference type="EMBL" id="QGKW02001660">
    <property type="protein sequence ID" value="KAF2578061.1"/>
    <property type="molecule type" value="Genomic_DNA"/>
</dbReference>
<comment type="caution">
    <text evidence="1">The sequence shown here is derived from an EMBL/GenBank/DDBJ whole genome shotgun (WGS) entry which is preliminary data.</text>
</comment>
<organism evidence="1 2">
    <name type="scientific">Brassica cretica</name>
    <name type="common">Mustard</name>
    <dbReference type="NCBI Taxonomy" id="69181"/>
    <lineage>
        <taxon>Eukaryota</taxon>
        <taxon>Viridiplantae</taxon>
        <taxon>Streptophyta</taxon>
        <taxon>Embryophyta</taxon>
        <taxon>Tracheophyta</taxon>
        <taxon>Spermatophyta</taxon>
        <taxon>Magnoliopsida</taxon>
        <taxon>eudicotyledons</taxon>
        <taxon>Gunneridae</taxon>
        <taxon>Pentapetalae</taxon>
        <taxon>rosids</taxon>
        <taxon>malvids</taxon>
        <taxon>Brassicales</taxon>
        <taxon>Brassicaceae</taxon>
        <taxon>Brassiceae</taxon>
        <taxon>Brassica</taxon>
    </lineage>
</organism>
<proteinExistence type="predicted"/>
<dbReference type="AlphaFoldDB" id="A0A8S9J6Y5"/>
<protein>
    <submittedName>
        <fullName evidence="1">Uncharacterized protein</fullName>
    </submittedName>
</protein>